<sequence length="103" mass="11581">MQAPFIKIRGLDEKTFRPDLSRLVDIVQIVAHPLAFLSSQKHQVKDTSALYDKRLQYYAVSDPITIPHPPPTMKRMITPADGLKQIKAGTDAGELFKEQPSSH</sequence>
<name>A0AAV6R550_SOLSE</name>
<proteinExistence type="predicted"/>
<evidence type="ECO:0000313" key="1">
    <source>
        <dbReference type="EMBL" id="KAG7500528.1"/>
    </source>
</evidence>
<dbReference type="AlphaFoldDB" id="A0AAV6R550"/>
<protein>
    <submittedName>
        <fullName evidence="1">Uncharacterized protein</fullName>
    </submittedName>
</protein>
<dbReference type="EMBL" id="JAGKHQ010000013">
    <property type="protein sequence ID" value="KAG7500528.1"/>
    <property type="molecule type" value="Genomic_DNA"/>
</dbReference>
<reference evidence="1 2" key="1">
    <citation type="journal article" date="2021" name="Sci. Rep.">
        <title>Chromosome anchoring in Senegalese sole (Solea senegalensis) reveals sex-associated markers and genome rearrangements in flatfish.</title>
        <authorList>
            <person name="Guerrero-Cozar I."/>
            <person name="Gomez-Garrido J."/>
            <person name="Berbel C."/>
            <person name="Martinez-Blanch J.F."/>
            <person name="Alioto T."/>
            <person name="Claros M.G."/>
            <person name="Gagnaire P.A."/>
            <person name="Manchado M."/>
        </authorList>
    </citation>
    <scope>NUCLEOTIDE SEQUENCE [LARGE SCALE GENOMIC DNA]</scope>
    <source>
        <strain evidence="1">Sse05_10M</strain>
    </source>
</reference>
<accession>A0AAV6R550</accession>
<organism evidence="1 2">
    <name type="scientific">Solea senegalensis</name>
    <name type="common">Senegalese sole</name>
    <dbReference type="NCBI Taxonomy" id="28829"/>
    <lineage>
        <taxon>Eukaryota</taxon>
        <taxon>Metazoa</taxon>
        <taxon>Chordata</taxon>
        <taxon>Craniata</taxon>
        <taxon>Vertebrata</taxon>
        <taxon>Euteleostomi</taxon>
        <taxon>Actinopterygii</taxon>
        <taxon>Neopterygii</taxon>
        <taxon>Teleostei</taxon>
        <taxon>Neoteleostei</taxon>
        <taxon>Acanthomorphata</taxon>
        <taxon>Carangaria</taxon>
        <taxon>Pleuronectiformes</taxon>
        <taxon>Pleuronectoidei</taxon>
        <taxon>Soleidae</taxon>
        <taxon>Solea</taxon>
    </lineage>
</organism>
<dbReference type="Proteomes" id="UP000693946">
    <property type="component" value="Linkage Group LG20"/>
</dbReference>
<gene>
    <name evidence="1" type="ORF">JOB18_021340</name>
</gene>
<comment type="caution">
    <text evidence="1">The sequence shown here is derived from an EMBL/GenBank/DDBJ whole genome shotgun (WGS) entry which is preliminary data.</text>
</comment>
<evidence type="ECO:0000313" key="2">
    <source>
        <dbReference type="Proteomes" id="UP000693946"/>
    </source>
</evidence>
<keyword evidence="2" id="KW-1185">Reference proteome</keyword>